<evidence type="ECO:0000313" key="3">
    <source>
        <dbReference type="EMBL" id="KAK4819520.1"/>
    </source>
</evidence>
<dbReference type="InterPro" id="IPR036305">
    <property type="entry name" value="RGS_sf"/>
</dbReference>
<dbReference type="PANTHER" id="PTHR47079:SF1">
    <property type="entry name" value="REGULATOR OF G-PROTEIN SIGNALING PROTEIN-LIKE"/>
    <property type="match status" value="1"/>
</dbReference>
<proteinExistence type="predicted"/>
<gene>
    <name evidence="3" type="ORF">QYF61_005871</name>
</gene>
<keyword evidence="4" id="KW-1185">Reference proteome</keyword>
<feature type="domain" description="RGS" evidence="2">
    <location>
        <begin position="782"/>
        <end position="846"/>
    </location>
</feature>
<dbReference type="Proteomes" id="UP001333110">
    <property type="component" value="Unassembled WGS sequence"/>
</dbReference>
<protein>
    <recommendedName>
        <fullName evidence="2">RGS domain-containing protein</fullName>
    </recommendedName>
</protein>
<accession>A0AAN7NPH6</accession>
<reference evidence="3 4" key="1">
    <citation type="journal article" date="2023" name="J. Hered.">
        <title>Chromosome-level genome of the wood stork (Mycteria americana) provides insight into avian chromosome evolution.</title>
        <authorList>
            <person name="Flamio R. Jr."/>
            <person name="Ramstad K.M."/>
        </authorList>
    </citation>
    <scope>NUCLEOTIDE SEQUENCE [LARGE SCALE GENOMIC DNA]</scope>
    <source>
        <strain evidence="3">JAX WOST 10</strain>
    </source>
</reference>
<dbReference type="EMBL" id="JAUNZN010000006">
    <property type="protein sequence ID" value="KAK4819520.1"/>
    <property type="molecule type" value="Genomic_DNA"/>
</dbReference>
<dbReference type="Gene3D" id="1.10.167.10">
    <property type="entry name" value="Regulator of G-protein Signalling 4, domain 2"/>
    <property type="match status" value="2"/>
</dbReference>
<dbReference type="InterPro" id="IPR044926">
    <property type="entry name" value="RGS_subdomain_2"/>
</dbReference>
<feature type="compositionally biased region" description="Basic residues" evidence="1">
    <location>
        <begin position="751"/>
        <end position="762"/>
    </location>
</feature>
<dbReference type="PANTHER" id="PTHR47079">
    <property type="entry name" value="REGULATOR OF G-PROTEIN SIGNALING PROTEIN-LIKE"/>
    <property type="match status" value="1"/>
</dbReference>
<dbReference type="AlphaFoldDB" id="A0AAN7NPH6"/>
<name>A0AAN7NPH6_MYCAM</name>
<sequence>MMATATIASTDMGLLLRDNVFVDFFNTFLNLPVFGQTPIYISSTGQWDLWPELPSHLDPSPAALLAWLEKHRLPHFCKSSLCLHLALCQKLLGFIRSGEAAKLLNWQSADQWLLEKCISGSQGMWRFRAFVQGMAGGHGVLCGPFSASCGPDAQQDTSTELRARVSTGGTGDTAIPDRALEDEPAAEPQHGRCVPGRCITLALLDTVPLVHPGEELTNFWLTTERLLGLDESDAMQRDLYLSLLCKLKATHLREGSSIVTLCRTIVGSLPKARHVQPISTRREILRKMQERALSMIQSYWLPKFFIHCKVGMEKEKSCRPLLQEYQERLLRANSQEPSGFSENLFTMHVKRSEGLSRPYCSKKAKLEIWTLVNEGRDTQEMKMPSFQVQPERQPGPAGNTKESRLDKNALGLNPQQSEHPANTAFGGKGGATSPKRPGPKAEQVLHLEDLCEEKVLSNLHSSAPLSELPSLKKPVKTLSFLPWALSADCCAGRPFRDFLKCQDRSVETHLLDLWHDLEEFLPVVLDPSRENSFFLRHLIGEKICKTYLEEGTIRQLPLETRTLRSLRNHLMSGEFSPWIFRAQKEICKVLCCFYEEFLADDDRTFLQFMSPQSDVPMPEMQGHTVEKDGCFLQSQRINQSLKLSQALHGTRNLEGLSSKHWRLIATQDLRKGGSIQAEVKPLLCSTEGMNVGSVPSSLSDADSQKMMSNELAVQKPSLAADSPSKENELLCPSLGRGQPCSVPTAVEPENRKKRTVPVRKNKTSTTKSTTVAVEKPSRRPRHFVKVLHNPAHLQFFKQFLEERNADEPLRFWMAVEKLVAETNPKTKSFLINSIVRNYFHAEIPAEEQLDCHTSIITEVKEAEVVSPLMLMTAQIFVQKAMEKRWFKEYQDLFPLSDMHKSNLHLQHGIRNFMRDKVRWAWYAIHDMVRSICKFRREMDNDKHRAEFEDFLRQELGNEEENLPIGLMQSSSTTSTLHSHTASVSTPPDKEVVLVKRHLFNSQLITINFLVDDLRFYLEIDKFSRLADSVEALAARNMQSEKEVAFLKRKVAIISKLFLNSDIPPKLRVNISEEERDLIWSLSSKGLLNRVLYHRAKVTIFPILMHFWRRFCTWKVMRSFRVSAKDRVPISSPSTKTSSESSDIYSPDNHTIIVFTLLKGVQILLPQPQKKMEPMEEQKGRE</sequence>
<dbReference type="SMART" id="SM00315">
    <property type="entry name" value="RGS"/>
    <property type="match status" value="1"/>
</dbReference>
<dbReference type="SUPFAM" id="SSF48097">
    <property type="entry name" value="Regulator of G-protein signaling, RGS"/>
    <property type="match status" value="3"/>
</dbReference>
<evidence type="ECO:0000313" key="4">
    <source>
        <dbReference type="Proteomes" id="UP001333110"/>
    </source>
</evidence>
<dbReference type="InterPro" id="IPR053282">
    <property type="entry name" value="RGS_domain-containing"/>
</dbReference>
<feature type="region of interest" description="Disordered" evidence="1">
    <location>
        <begin position="741"/>
        <end position="775"/>
    </location>
</feature>
<feature type="region of interest" description="Disordered" evidence="1">
    <location>
        <begin position="384"/>
        <end position="441"/>
    </location>
</feature>
<organism evidence="3 4">
    <name type="scientific">Mycteria americana</name>
    <name type="common">Wood stork</name>
    <dbReference type="NCBI Taxonomy" id="33587"/>
    <lineage>
        <taxon>Eukaryota</taxon>
        <taxon>Metazoa</taxon>
        <taxon>Chordata</taxon>
        <taxon>Craniata</taxon>
        <taxon>Vertebrata</taxon>
        <taxon>Euteleostomi</taxon>
        <taxon>Archelosauria</taxon>
        <taxon>Archosauria</taxon>
        <taxon>Dinosauria</taxon>
        <taxon>Saurischia</taxon>
        <taxon>Theropoda</taxon>
        <taxon>Coelurosauria</taxon>
        <taxon>Aves</taxon>
        <taxon>Neognathae</taxon>
        <taxon>Neoaves</taxon>
        <taxon>Aequornithes</taxon>
        <taxon>Ciconiiformes</taxon>
        <taxon>Ciconiidae</taxon>
        <taxon>Mycteria</taxon>
    </lineage>
</organism>
<evidence type="ECO:0000256" key="1">
    <source>
        <dbReference type="SAM" id="MobiDB-lite"/>
    </source>
</evidence>
<evidence type="ECO:0000259" key="2">
    <source>
        <dbReference type="PROSITE" id="PS50132"/>
    </source>
</evidence>
<dbReference type="Pfam" id="PF00615">
    <property type="entry name" value="RGS"/>
    <property type="match status" value="1"/>
</dbReference>
<comment type="caution">
    <text evidence="3">The sequence shown here is derived from an EMBL/GenBank/DDBJ whole genome shotgun (WGS) entry which is preliminary data.</text>
</comment>
<dbReference type="InterPro" id="IPR016137">
    <property type="entry name" value="RGS"/>
</dbReference>
<dbReference type="PROSITE" id="PS50132">
    <property type="entry name" value="RGS"/>
    <property type="match status" value="1"/>
</dbReference>